<feature type="compositionally biased region" description="Basic and acidic residues" evidence="4">
    <location>
        <begin position="52"/>
        <end position="64"/>
    </location>
</feature>
<dbReference type="NCBIfam" id="TIGR02521">
    <property type="entry name" value="type_IV_pilW"/>
    <property type="match status" value="1"/>
</dbReference>
<evidence type="ECO:0000256" key="1">
    <source>
        <dbReference type="ARBA" id="ARBA00022737"/>
    </source>
</evidence>
<feature type="repeat" description="TPR" evidence="3">
    <location>
        <begin position="169"/>
        <end position="202"/>
    </location>
</feature>
<evidence type="ECO:0000256" key="4">
    <source>
        <dbReference type="SAM" id="MobiDB-lite"/>
    </source>
</evidence>
<accession>A0ABT7LH76</accession>
<dbReference type="InterPro" id="IPR050498">
    <property type="entry name" value="Ycf3"/>
</dbReference>
<keyword evidence="1" id="KW-0677">Repeat</keyword>
<keyword evidence="2 3" id="KW-0802">TPR repeat</keyword>
<dbReference type="SUPFAM" id="SSF48452">
    <property type="entry name" value="TPR-like"/>
    <property type="match status" value="1"/>
</dbReference>
<evidence type="ECO:0000256" key="3">
    <source>
        <dbReference type="PROSITE-ProRule" id="PRU00339"/>
    </source>
</evidence>
<dbReference type="RefSeq" id="WP_285982306.1">
    <property type="nucleotide sequence ID" value="NZ_JASVDS010000002.1"/>
</dbReference>
<dbReference type="PANTHER" id="PTHR44858">
    <property type="entry name" value="TETRATRICOPEPTIDE REPEAT PROTEIN 6"/>
    <property type="match status" value="1"/>
</dbReference>
<feature type="repeat" description="TPR" evidence="3">
    <location>
        <begin position="65"/>
        <end position="98"/>
    </location>
</feature>
<feature type="region of interest" description="Disordered" evidence="4">
    <location>
        <begin position="43"/>
        <end position="64"/>
    </location>
</feature>
<evidence type="ECO:0000256" key="2">
    <source>
        <dbReference type="ARBA" id="ARBA00022803"/>
    </source>
</evidence>
<dbReference type="SMART" id="SM00028">
    <property type="entry name" value="TPR"/>
    <property type="match status" value="4"/>
</dbReference>
<sequence>MMTSAIVFPNSRPGRPSGRRVRSLLQQGLLAISAALLLPGCASTGAGSSTEPKTDSDRTDADRRSSVRIELATGYFTRGQYETALDEIKQALALKPDLREAINLRNLVYAAMGETAMAEEGFKRALNSAPADGDAMHNYAWFLCQQGRWTPSRALFEQALALPNYRGMARTLLARGVCEARNGEWPAAERSLSKAFELEPGNPAVALNLAEVLYRQQQYERARFYVRRINTQADFVNAQSLWLELRIERRLNNGVAVDDLSQQLRRRFSDAAETQRLRDGRFDD</sequence>
<dbReference type="InterPro" id="IPR019734">
    <property type="entry name" value="TPR_rpt"/>
</dbReference>
<dbReference type="PANTHER" id="PTHR44858:SF1">
    <property type="entry name" value="UDP-N-ACETYLGLUCOSAMINE--PEPTIDE N-ACETYLGLUCOSAMINYLTRANSFERASE SPINDLY-RELATED"/>
    <property type="match status" value="1"/>
</dbReference>
<comment type="caution">
    <text evidence="5">The sequence shown here is derived from an EMBL/GenBank/DDBJ whole genome shotgun (WGS) entry which is preliminary data.</text>
</comment>
<dbReference type="Gene3D" id="1.25.40.10">
    <property type="entry name" value="Tetratricopeptide repeat domain"/>
    <property type="match status" value="1"/>
</dbReference>
<dbReference type="InterPro" id="IPR011990">
    <property type="entry name" value="TPR-like_helical_dom_sf"/>
</dbReference>
<reference evidence="5 6" key="1">
    <citation type="submission" date="2023-06" db="EMBL/GenBank/DDBJ databases">
        <title>Pelomonas sp. APW6 16S ribosomal RNA gene genome sequencing and assembly.</title>
        <authorList>
            <person name="Woo H."/>
        </authorList>
    </citation>
    <scope>NUCLEOTIDE SEQUENCE [LARGE SCALE GENOMIC DNA]</scope>
    <source>
        <strain evidence="5 6">APW6</strain>
    </source>
</reference>
<dbReference type="InterPro" id="IPR013360">
    <property type="entry name" value="Pilus_4_PilW"/>
</dbReference>
<evidence type="ECO:0000313" key="5">
    <source>
        <dbReference type="EMBL" id="MDL5032218.1"/>
    </source>
</evidence>
<dbReference type="Pfam" id="PF13374">
    <property type="entry name" value="TPR_10"/>
    <property type="match status" value="1"/>
</dbReference>
<dbReference type="Pfam" id="PF14559">
    <property type="entry name" value="TPR_19"/>
    <property type="match status" value="1"/>
</dbReference>
<dbReference type="PROSITE" id="PS50005">
    <property type="entry name" value="TPR"/>
    <property type="match status" value="2"/>
</dbReference>
<name>A0ABT7LH76_9BURK</name>
<keyword evidence="6" id="KW-1185">Reference proteome</keyword>
<evidence type="ECO:0000313" key="6">
    <source>
        <dbReference type="Proteomes" id="UP001238603"/>
    </source>
</evidence>
<dbReference type="Proteomes" id="UP001238603">
    <property type="component" value="Unassembled WGS sequence"/>
</dbReference>
<dbReference type="EMBL" id="JASVDS010000002">
    <property type="protein sequence ID" value="MDL5032218.1"/>
    <property type="molecule type" value="Genomic_DNA"/>
</dbReference>
<gene>
    <name evidence="5" type="primary">pilW</name>
    <name evidence="5" type="ORF">QRD43_09905</name>
</gene>
<organism evidence="5 6">
    <name type="scientific">Roseateles subflavus</name>
    <dbReference type="NCBI Taxonomy" id="3053353"/>
    <lineage>
        <taxon>Bacteria</taxon>
        <taxon>Pseudomonadati</taxon>
        <taxon>Pseudomonadota</taxon>
        <taxon>Betaproteobacteria</taxon>
        <taxon>Burkholderiales</taxon>
        <taxon>Sphaerotilaceae</taxon>
        <taxon>Roseateles</taxon>
    </lineage>
</organism>
<protein>
    <submittedName>
        <fullName evidence="5">Type IV pilus biogenesis/stability protein PilW</fullName>
    </submittedName>
</protein>
<proteinExistence type="predicted"/>